<dbReference type="Proteomes" id="UP000637628">
    <property type="component" value="Unassembled WGS sequence"/>
</dbReference>
<dbReference type="InterPro" id="IPR029442">
    <property type="entry name" value="GyrI-like"/>
</dbReference>
<comment type="similarity">
    <text evidence="1">Belongs to the universal stress protein A family.</text>
</comment>
<dbReference type="PANTHER" id="PTHR31964:SF113">
    <property type="entry name" value="USPA DOMAIN-CONTAINING PROTEIN"/>
    <property type="match status" value="1"/>
</dbReference>
<gene>
    <name evidence="3" type="ORF">Adu01nite_16040</name>
</gene>
<dbReference type="InterPro" id="IPR006016">
    <property type="entry name" value="UspA"/>
</dbReference>
<organism evidence="3 4">
    <name type="scientific">Paractinoplanes durhamensis</name>
    <dbReference type="NCBI Taxonomy" id="113563"/>
    <lineage>
        <taxon>Bacteria</taxon>
        <taxon>Bacillati</taxon>
        <taxon>Actinomycetota</taxon>
        <taxon>Actinomycetes</taxon>
        <taxon>Micromonosporales</taxon>
        <taxon>Micromonosporaceae</taxon>
        <taxon>Paractinoplanes</taxon>
    </lineage>
</organism>
<dbReference type="CDD" id="cd00293">
    <property type="entry name" value="USP-like"/>
    <property type="match status" value="1"/>
</dbReference>
<dbReference type="EMBL" id="BOML01000013">
    <property type="protein sequence ID" value="GIE00254.1"/>
    <property type="molecule type" value="Genomic_DNA"/>
</dbReference>
<evidence type="ECO:0000313" key="3">
    <source>
        <dbReference type="EMBL" id="GIE00254.1"/>
    </source>
</evidence>
<evidence type="ECO:0000313" key="4">
    <source>
        <dbReference type="Proteomes" id="UP000637628"/>
    </source>
</evidence>
<dbReference type="Gene3D" id="3.40.50.620">
    <property type="entry name" value="HUPs"/>
    <property type="match status" value="1"/>
</dbReference>
<dbReference type="Pfam" id="PF00582">
    <property type="entry name" value="Usp"/>
    <property type="match status" value="2"/>
</dbReference>
<protein>
    <recommendedName>
        <fullName evidence="2">AraC effector-binding domain-containing protein</fullName>
    </recommendedName>
</protein>
<keyword evidence="4" id="KW-1185">Reference proteome</keyword>
<reference evidence="3 4" key="1">
    <citation type="submission" date="2021-01" db="EMBL/GenBank/DDBJ databases">
        <title>Whole genome shotgun sequence of Actinoplanes durhamensis NBRC 14914.</title>
        <authorList>
            <person name="Komaki H."/>
            <person name="Tamura T."/>
        </authorList>
    </citation>
    <scope>NUCLEOTIDE SEQUENCE [LARGE SCALE GENOMIC DNA]</scope>
    <source>
        <strain evidence="3 4">NBRC 14914</strain>
    </source>
</reference>
<dbReference type="RefSeq" id="WP_203725882.1">
    <property type="nucleotide sequence ID" value="NZ_BAAATX010000002.1"/>
</dbReference>
<sequence length="439" mass="46125">MTMLRVMAGYDGSIAAGEAIGVAARLLPRAHAWISYLWVPPFADEAMRRRLWHGTSRVDEFVAAVEREGSAEAARIAGMGAALAGAAGWEAETLVERGYGGEGAQLAELAEKLEPDLLVLGSRGLGGAHAVLGSVSDMAVHYAPRPALVVPHPLLVDEHATVADGPVLVGWDGSAGARQALTVAQSLFDGRRILLAAVHDGVPTEPPPADCELLTVDRPAGRPAGRGVAEALARLAADQQAAVVVVGSRGCSAIREILLGSVAMATLHHVSRPVLVVPHHLQPGAPGATDRIEITFVPAQVVAGIRERVAPADLEAFFARTIPVVAAALTRVGAAPAGPPTAVYSHEERQAFDVTVGFPVESEPPDAAGLSIEHLPAGRVVRAEHNGPYSSLPATYAALASWFAGHARTPPRVMWEEYLIGPQEAEESRYRTRIVYPLL</sequence>
<proteinExistence type="inferred from homology"/>
<dbReference type="SUPFAM" id="SSF55136">
    <property type="entry name" value="Probable bacterial effector-binding domain"/>
    <property type="match status" value="1"/>
</dbReference>
<comment type="caution">
    <text evidence="3">The sequence shown here is derived from an EMBL/GenBank/DDBJ whole genome shotgun (WGS) entry which is preliminary data.</text>
</comment>
<name>A0ABQ3YSA4_9ACTN</name>
<dbReference type="Gene3D" id="3.40.50.12370">
    <property type="match status" value="1"/>
</dbReference>
<evidence type="ECO:0000259" key="2">
    <source>
        <dbReference type="SMART" id="SM00871"/>
    </source>
</evidence>
<dbReference type="Gene3D" id="3.20.80.10">
    <property type="entry name" value="Regulatory factor, effector binding domain"/>
    <property type="match status" value="1"/>
</dbReference>
<dbReference type="PANTHER" id="PTHR31964">
    <property type="entry name" value="ADENINE NUCLEOTIDE ALPHA HYDROLASES-LIKE SUPERFAMILY PROTEIN"/>
    <property type="match status" value="1"/>
</dbReference>
<dbReference type="InterPro" id="IPR006015">
    <property type="entry name" value="Universal_stress_UspA"/>
</dbReference>
<dbReference type="PRINTS" id="PR01438">
    <property type="entry name" value="UNVRSLSTRESS"/>
</dbReference>
<evidence type="ECO:0000256" key="1">
    <source>
        <dbReference type="ARBA" id="ARBA00008791"/>
    </source>
</evidence>
<dbReference type="InterPro" id="IPR011256">
    <property type="entry name" value="Reg_factor_effector_dom_sf"/>
</dbReference>
<feature type="domain" description="AraC effector-binding" evidence="2">
    <location>
        <begin position="290"/>
        <end position="439"/>
    </location>
</feature>
<dbReference type="Pfam" id="PF06445">
    <property type="entry name" value="GyrI-like"/>
    <property type="match status" value="1"/>
</dbReference>
<dbReference type="SUPFAM" id="SSF52402">
    <property type="entry name" value="Adenine nucleotide alpha hydrolases-like"/>
    <property type="match status" value="2"/>
</dbReference>
<dbReference type="SMART" id="SM00871">
    <property type="entry name" value="AraC_E_bind"/>
    <property type="match status" value="1"/>
</dbReference>
<accession>A0ABQ3YSA4</accession>
<dbReference type="InterPro" id="IPR010499">
    <property type="entry name" value="AraC_E-bd"/>
</dbReference>
<dbReference type="InterPro" id="IPR014729">
    <property type="entry name" value="Rossmann-like_a/b/a_fold"/>
</dbReference>